<evidence type="ECO:0000313" key="2">
    <source>
        <dbReference type="EMBL" id="GAA5141237.1"/>
    </source>
</evidence>
<comment type="caution">
    <text evidence="2">The sequence shown here is derived from an EMBL/GenBank/DDBJ whole genome shotgun (WGS) entry which is preliminary data.</text>
</comment>
<proteinExistence type="predicted"/>
<organism evidence="2 3">
    <name type="scientific">Nocardioides marinquilinus</name>
    <dbReference type="NCBI Taxonomy" id="1210400"/>
    <lineage>
        <taxon>Bacteria</taxon>
        <taxon>Bacillati</taxon>
        <taxon>Actinomycetota</taxon>
        <taxon>Actinomycetes</taxon>
        <taxon>Propionibacteriales</taxon>
        <taxon>Nocardioidaceae</taxon>
        <taxon>Nocardioides</taxon>
    </lineage>
</organism>
<dbReference type="EMBL" id="BAABKG010000001">
    <property type="protein sequence ID" value="GAA5141237.1"/>
    <property type="molecule type" value="Genomic_DNA"/>
</dbReference>
<reference evidence="3" key="1">
    <citation type="journal article" date="2019" name="Int. J. Syst. Evol. Microbiol.">
        <title>The Global Catalogue of Microorganisms (GCM) 10K type strain sequencing project: providing services to taxonomists for standard genome sequencing and annotation.</title>
        <authorList>
            <consortium name="The Broad Institute Genomics Platform"/>
            <consortium name="The Broad Institute Genome Sequencing Center for Infectious Disease"/>
            <person name="Wu L."/>
            <person name="Ma J."/>
        </authorList>
    </citation>
    <scope>NUCLEOTIDE SEQUENCE [LARGE SCALE GENOMIC DNA]</scope>
    <source>
        <strain evidence="3">JCM 18459</strain>
    </source>
</reference>
<sequence>MYDRMTVQAEVDYRRERLAKGKPVKRRRHDRVRIPFVGGPGEINGRTR</sequence>
<accession>A0ABP9P5N3</accession>
<dbReference type="Proteomes" id="UP001500221">
    <property type="component" value="Unassembled WGS sequence"/>
</dbReference>
<name>A0ABP9P5N3_9ACTN</name>
<gene>
    <name evidence="2" type="ORF">GCM10023340_02580</name>
</gene>
<evidence type="ECO:0000256" key="1">
    <source>
        <dbReference type="SAM" id="MobiDB-lite"/>
    </source>
</evidence>
<protein>
    <submittedName>
        <fullName evidence="2">Uncharacterized protein</fullName>
    </submittedName>
</protein>
<feature type="compositionally biased region" description="Basic residues" evidence="1">
    <location>
        <begin position="20"/>
        <end position="31"/>
    </location>
</feature>
<keyword evidence="3" id="KW-1185">Reference proteome</keyword>
<dbReference type="RefSeq" id="WP_345453625.1">
    <property type="nucleotide sequence ID" value="NZ_BAABKG010000001.1"/>
</dbReference>
<evidence type="ECO:0000313" key="3">
    <source>
        <dbReference type="Proteomes" id="UP001500221"/>
    </source>
</evidence>
<feature type="region of interest" description="Disordered" evidence="1">
    <location>
        <begin position="20"/>
        <end position="48"/>
    </location>
</feature>